<gene>
    <name evidence="1" type="ORF">US50_C0002G0022</name>
</gene>
<accession>A0A0G0H188</accession>
<proteinExistence type="predicted"/>
<evidence type="ECO:0000313" key="2">
    <source>
        <dbReference type="Proteomes" id="UP000033876"/>
    </source>
</evidence>
<dbReference type="AlphaFoldDB" id="A0A0G0H188"/>
<sequence>MKKIGEGWQYSVYDLGNGRVLKKFHSWPKAFWVILKKTKLSKKYPFWSIPKYINSMKMRASRSFQILKSCNIPQSWIGNPLLINGLDYEQDKVRSLYEILEKVNTEEGKKIVDKFIEFNIKLLNLGIIDKSFNITKNYGLNHEGDVVLIDIGEIFDDPRDIARQRQEKIWLRHYVVDCIQDKEVCDHFICQMNDSFGLLEDKKN</sequence>
<organism evidence="1 2">
    <name type="scientific">Candidatus Nomurabacteria bacterium GW2011_GWB1_37_5</name>
    <dbReference type="NCBI Taxonomy" id="1618742"/>
    <lineage>
        <taxon>Bacteria</taxon>
        <taxon>Candidatus Nomuraibacteriota</taxon>
    </lineage>
</organism>
<dbReference type="EMBL" id="LBTF01000002">
    <property type="protein sequence ID" value="KKQ35962.1"/>
    <property type="molecule type" value="Genomic_DNA"/>
</dbReference>
<evidence type="ECO:0000313" key="1">
    <source>
        <dbReference type="EMBL" id="KKQ35962.1"/>
    </source>
</evidence>
<evidence type="ECO:0008006" key="3">
    <source>
        <dbReference type="Google" id="ProtNLM"/>
    </source>
</evidence>
<name>A0A0G0H188_9BACT</name>
<protein>
    <recommendedName>
        <fullName evidence="3">Protein kinase domain-containing protein</fullName>
    </recommendedName>
</protein>
<comment type="caution">
    <text evidence="1">The sequence shown here is derived from an EMBL/GenBank/DDBJ whole genome shotgun (WGS) entry which is preliminary data.</text>
</comment>
<reference evidence="1 2" key="1">
    <citation type="journal article" date="2015" name="Nature">
        <title>rRNA introns, odd ribosomes, and small enigmatic genomes across a large radiation of phyla.</title>
        <authorList>
            <person name="Brown C.T."/>
            <person name="Hug L.A."/>
            <person name="Thomas B.C."/>
            <person name="Sharon I."/>
            <person name="Castelle C.J."/>
            <person name="Singh A."/>
            <person name="Wilkins M.J."/>
            <person name="Williams K.H."/>
            <person name="Banfield J.F."/>
        </authorList>
    </citation>
    <scope>NUCLEOTIDE SEQUENCE [LARGE SCALE GENOMIC DNA]</scope>
</reference>
<dbReference type="Proteomes" id="UP000033876">
    <property type="component" value="Unassembled WGS sequence"/>
</dbReference>